<organism evidence="3 4">
    <name type="scientific">Araneus ventricosus</name>
    <name type="common">Orbweaver spider</name>
    <name type="synonym">Epeira ventricosa</name>
    <dbReference type="NCBI Taxonomy" id="182803"/>
    <lineage>
        <taxon>Eukaryota</taxon>
        <taxon>Metazoa</taxon>
        <taxon>Ecdysozoa</taxon>
        <taxon>Arthropoda</taxon>
        <taxon>Chelicerata</taxon>
        <taxon>Arachnida</taxon>
        <taxon>Araneae</taxon>
        <taxon>Araneomorphae</taxon>
        <taxon>Entelegynae</taxon>
        <taxon>Araneoidea</taxon>
        <taxon>Araneidae</taxon>
        <taxon>Araneus</taxon>
    </lineage>
</organism>
<gene>
    <name evidence="3" type="primary">RE1_97</name>
    <name evidence="3" type="ORF">AVEN_154776_1</name>
</gene>
<proteinExistence type="predicted"/>
<dbReference type="InterPro" id="IPR043502">
    <property type="entry name" value="DNA/RNA_pol_sf"/>
</dbReference>
<evidence type="ECO:0000313" key="3">
    <source>
        <dbReference type="EMBL" id="GBL95364.1"/>
    </source>
</evidence>
<dbReference type="EMBL" id="BGPR01000111">
    <property type="protein sequence ID" value="GBL95364.1"/>
    <property type="molecule type" value="Genomic_DNA"/>
</dbReference>
<dbReference type="Pfam" id="PF07727">
    <property type="entry name" value="RVT_2"/>
    <property type="match status" value="1"/>
</dbReference>
<name>A0A4Y2BW80_ARAVE</name>
<evidence type="ECO:0000256" key="1">
    <source>
        <dbReference type="SAM" id="MobiDB-lite"/>
    </source>
</evidence>
<dbReference type="Proteomes" id="UP000499080">
    <property type="component" value="Unassembled WGS sequence"/>
</dbReference>
<dbReference type="PANTHER" id="PTHR11439:SF463">
    <property type="entry name" value="REVERSE TRANSCRIPTASE TY1_COPIA-TYPE DOMAIN-CONTAINING PROTEIN"/>
    <property type="match status" value="1"/>
</dbReference>
<feature type="compositionally biased region" description="Polar residues" evidence="1">
    <location>
        <begin position="256"/>
        <end position="272"/>
    </location>
</feature>
<feature type="region of interest" description="Disordered" evidence="1">
    <location>
        <begin position="191"/>
        <end position="273"/>
    </location>
</feature>
<sequence length="292" mass="32823">MYVDDLAIFCNDDEMYQDTVNNIKSVFEVHENKTTKFLGMEIVKHKNGISLSQSEYIESLLGKYNLDECKSVKTLIVKGEDKSFPPTNELIDITMYQEIIGELLYLANRTRPDISFVTCYLSQFNHKPGKRHYILAKRVLRYLMGTKDKKLFYNNFGYVNASSDASWGNAESGKSFSGGVILLVGGAGVQSNSNIRPTRRMPSGKNCCRHDSTPPSREAQAHPVLPPSSHLHSIRAGPPSARPKPEPQRTRVGPGFTSSRETTTKNPKQLTTHCRLPATPAFYFNTTTYNYN</sequence>
<evidence type="ECO:0000313" key="4">
    <source>
        <dbReference type="Proteomes" id="UP000499080"/>
    </source>
</evidence>
<dbReference type="GO" id="GO:0071897">
    <property type="term" value="P:DNA biosynthetic process"/>
    <property type="evidence" value="ECO:0007669"/>
    <property type="project" value="UniProtKB-ARBA"/>
</dbReference>
<dbReference type="AlphaFoldDB" id="A0A4Y2BW80"/>
<feature type="domain" description="Reverse transcriptase Ty1/copia-type" evidence="2">
    <location>
        <begin position="1"/>
        <end position="77"/>
    </location>
</feature>
<comment type="caution">
    <text evidence="3">The sequence shown here is derived from an EMBL/GenBank/DDBJ whole genome shotgun (WGS) entry which is preliminary data.</text>
</comment>
<evidence type="ECO:0000259" key="2">
    <source>
        <dbReference type="Pfam" id="PF07727"/>
    </source>
</evidence>
<dbReference type="OrthoDB" id="409273at2759"/>
<dbReference type="PANTHER" id="PTHR11439">
    <property type="entry name" value="GAG-POL-RELATED RETROTRANSPOSON"/>
    <property type="match status" value="1"/>
</dbReference>
<dbReference type="SUPFAM" id="SSF56672">
    <property type="entry name" value="DNA/RNA polymerases"/>
    <property type="match status" value="1"/>
</dbReference>
<reference evidence="3 4" key="1">
    <citation type="journal article" date="2019" name="Sci. Rep.">
        <title>Orb-weaving spider Araneus ventricosus genome elucidates the spidroin gene catalogue.</title>
        <authorList>
            <person name="Kono N."/>
            <person name="Nakamura H."/>
            <person name="Ohtoshi R."/>
            <person name="Moran D.A.P."/>
            <person name="Shinohara A."/>
            <person name="Yoshida Y."/>
            <person name="Fujiwara M."/>
            <person name="Mori M."/>
            <person name="Tomita M."/>
            <person name="Arakawa K."/>
        </authorList>
    </citation>
    <scope>NUCLEOTIDE SEQUENCE [LARGE SCALE GENOMIC DNA]</scope>
</reference>
<dbReference type="InterPro" id="IPR013103">
    <property type="entry name" value="RVT_2"/>
</dbReference>
<protein>
    <submittedName>
        <fullName evidence="3">Retrovirus-related Pol polyprotein from transposon RE1</fullName>
    </submittedName>
</protein>
<keyword evidence="4" id="KW-1185">Reference proteome</keyword>
<accession>A0A4Y2BW80</accession>